<reference evidence="2 3" key="1">
    <citation type="submission" date="2021-05" db="EMBL/GenBank/DDBJ databases">
        <title>A Polyphasic approach of four new species of the genus Ohtaekwangia: Ohtaekwangia histidinii sp. nov., Ohtaekwangia cretensis sp. nov., Ohtaekwangia indiensis sp. nov., Ohtaekwangia reichenbachii sp. nov. from diverse environment.</title>
        <authorList>
            <person name="Octaviana S."/>
        </authorList>
    </citation>
    <scope>NUCLEOTIDE SEQUENCE [LARGE SCALE GENOMIC DNA]</scope>
    <source>
        <strain evidence="2 3">PWU5</strain>
    </source>
</reference>
<accession>A0AAP2E3X1</accession>
<dbReference type="InterPro" id="IPR002347">
    <property type="entry name" value="SDR_fam"/>
</dbReference>
<feature type="non-terminal residue" evidence="2">
    <location>
        <position position="53"/>
    </location>
</feature>
<comment type="similarity">
    <text evidence="1">Belongs to the short-chain dehydrogenases/reductases (SDR) family.</text>
</comment>
<evidence type="ECO:0000313" key="2">
    <source>
        <dbReference type="EMBL" id="MBT1712625.1"/>
    </source>
</evidence>
<dbReference type="InterPro" id="IPR036291">
    <property type="entry name" value="NAD(P)-bd_dom_sf"/>
</dbReference>
<dbReference type="AlphaFoldDB" id="A0AAP2E3X1"/>
<dbReference type="Pfam" id="PF00106">
    <property type="entry name" value="adh_short"/>
    <property type="match status" value="1"/>
</dbReference>
<keyword evidence="3" id="KW-1185">Reference proteome</keyword>
<evidence type="ECO:0000313" key="3">
    <source>
        <dbReference type="Proteomes" id="UP001319080"/>
    </source>
</evidence>
<dbReference type="Proteomes" id="UP001319080">
    <property type="component" value="Unassembled WGS sequence"/>
</dbReference>
<protein>
    <submittedName>
        <fullName evidence="2">SDR family NAD(P)-dependent oxidoreductase</fullName>
    </submittedName>
</protein>
<dbReference type="Gene3D" id="3.40.50.720">
    <property type="entry name" value="NAD(P)-binding Rossmann-like Domain"/>
    <property type="match status" value="1"/>
</dbReference>
<gene>
    <name evidence="2" type="ORF">KK062_30610</name>
</gene>
<name>A0AAP2E3X1_9BACT</name>
<dbReference type="SUPFAM" id="SSF51735">
    <property type="entry name" value="NAD(P)-binding Rossmann-fold domains"/>
    <property type="match status" value="1"/>
</dbReference>
<dbReference type="RefSeq" id="WP_254088152.1">
    <property type="nucleotide sequence ID" value="NZ_JAHESE010000247.1"/>
</dbReference>
<sequence length="53" mass="5361">MGKLTNKTAFISGGTSGIGLATAQELIKEGARVIITGRSSETLNQTVASLGPN</sequence>
<dbReference type="PANTHER" id="PTHR43943:SF2">
    <property type="entry name" value="DEHYDROGENASE_REDUCTASE 4"/>
    <property type="match status" value="1"/>
</dbReference>
<comment type="caution">
    <text evidence="2">The sequence shown here is derived from an EMBL/GenBank/DDBJ whole genome shotgun (WGS) entry which is preliminary data.</text>
</comment>
<organism evidence="2 3">
    <name type="scientific">Dawidia cretensis</name>
    <dbReference type="NCBI Taxonomy" id="2782350"/>
    <lineage>
        <taxon>Bacteria</taxon>
        <taxon>Pseudomonadati</taxon>
        <taxon>Bacteroidota</taxon>
        <taxon>Cytophagia</taxon>
        <taxon>Cytophagales</taxon>
        <taxon>Chryseotaleaceae</taxon>
        <taxon>Dawidia</taxon>
    </lineage>
</organism>
<dbReference type="PANTHER" id="PTHR43943">
    <property type="entry name" value="DEHYDROGENASE/REDUCTASE (SDR FAMILY) MEMBER 4"/>
    <property type="match status" value="1"/>
</dbReference>
<proteinExistence type="inferred from homology"/>
<evidence type="ECO:0000256" key="1">
    <source>
        <dbReference type="ARBA" id="ARBA00006484"/>
    </source>
</evidence>
<dbReference type="EMBL" id="JAHESE010000247">
    <property type="protein sequence ID" value="MBT1712625.1"/>
    <property type="molecule type" value="Genomic_DNA"/>
</dbReference>